<evidence type="ECO:0000313" key="3">
    <source>
        <dbReference type="Proteomes" id="UP000635477"/>
    </source>
</evidence>
<feature type="transmembrane region" description="Helical" evidence="1">
    <location>
        <begin position="45"/>
        <end position="68"/>
    </location>
</feature>
<keyword evidence="1" id="KW-0472">Membrane</keyword>
<dbReference type="OrthoDB" id="4990480at2759"/>
<reference evidence="2" key="2">
    <citation type="submission" date="2020-05" db="EMBL/GenBank/DDBJ databases">
        <authorList>
            <person name="Kim H.-S."/>
            <person name="Proctor R.H."/>
            <person name="Brown D.W."/>
        </authorList>
    </citation>
    <scope>NUCLEOTIDE SEQUENCE</scope>
    <source>
        <strain evidence="2">NRRL 22465</strain>
    </source>
</reference>
<feature type="transmembrane region" description="Helical" evidence="1">
    <location>
        <begin position="80"/>
        <end position="101"/>
    </location>
</feature>
<feature type="transmembrane region" description="Helical" evidence="1">
    <location>
        <begin position="121"/>
        <end position="142"/>
    </location>
</feature>
<reference evidence="2" key="1">
    <citation type="journal article" date="2020" name="BMC Genomics">
        <title>Correction to: Identification and distribution of gene clusters required for synthesis of sphingolipid metabolism inhibitors in diverse species of the filamentous fungus Fusarium.</title>
        <authorList>
            <person name="Kim H.S."/>
            <person name="Lohmar J.M."/>
            <person name="Busman M."/>
            <person name="Brown D.W."/>
            <person name="Naumann T.A."/>
            <person name="Divon H.H."/>
            <person name="Lysoe E."/>
            <person name="Uhlig S."/>
            <person name="Proctor R.H."/>
        </authorList>
    </citation>
    <scope>NUCLEOTIDE SEQUENCE</scope>
    <source>
        <strain evidence="2">NRRL 22465</strain>
    </source>
</reference>
<protein>
    <submittedName>
        <fullName evidence="2">Uncharacterized protein</fullName>
    </submittedName>
</protein>
<keyword evidence="3" id="KW-1185">Reference proteome</keyword>
<dbReference type="EMBL" id="JABEYC010000547">
    <property type="protein sequence ID" value="KAF4976342.1"/>
    <property type="molecule type" value="Genomic_DNA"/>
</dbReference>
<organism evidence="2 3">
    <name type="scientific">Fusarium zealandicum</name>
    <dbReference type="NCBI Taxonomy" id="1053134"/>
    <lineage>
        <taxon>Eukaryota</taxon>
        <taxon>Fungi</taxon>
        <taxon>Dikarya</taxon>
        <taxon>Ascomycota</taxon>
        <taxon>Pezizomycotina</taxon>
        <taxon>Sordariomycetes</taxon>
        <taxon>Hypocreomycetidae</taxon>
        <taxon>Hypocreales</taxon>
        <taxon>Nectriaceae</taxon>
        <taxon>Fusarium</taxon>
        <taxon>Fusarium staphyleae species complex</taxon>
    </lineage>
</organism>
<dbReference type="Proteomes" id="UP000635477">
    <property type="component" value="Unassembled WGS sequence"/>
</dbReference>
<evidence type="ECO:0000313" key="2">
    <source>
        <dbReference type="EMBL" id="KAF4976342.1"/>
    </source>
</evidence>
<comment type="caution">
    <text evidence="2">The sequence shown here is derived from an EMBL/GenBank/DDBJ whole genome shotgun (WGS) entry which is preliminary data.</text>
</comment>
<keyword evidence="1" id="KW-1133">Transmembrane helix</keyword>
<name>A0A8H4XI97_9HYPO</name>
<sequence length="203" mass="22353">MSADRTGPLWAAKLNLRLLSISVCTVLLLIVFALAARSDHESNAVLLFGPLTGIAFAWSLLETVYLCTQKRRGSKPVIRIQLDSVFCIAFLASSSLIYIIYPVDRSESGLDEPRDGQSVSHRALFCFGVAEVWLSSIVRGLLVAIANEERKAQASEYRIHSPSDDPVLDPFSTLLSSRKAGPGIDILRDEEESLLVDVQHVNR</sequence>
<accession>A0A8H4XI97</accession>
<gene>
    <name evidence="2" type="ORF">FZEAL_6962</name>
</gene>
<dbReference type="AlphaFoldDB" id="A0A8H4XI97"/>
<evidence type="ECO:0000256" key="1">
    <source>
        <dbReference type="SAM" id="Phobius"/>
    </source>
</evidence>
<keyword evidence="1" id="KW-0812">Transmembrane</keyword>
<proteinExistence type="predicted"/>